<accession>A0A137P2A4</accession>
<protein>
    <recommendedName>
        <fullName evidence="2">Fatty acid synthase subunit beta N-terminal domain-containing protein</fullName>
    </recommendedName>
</protein>
<evidence type="ECO:0000313" key="4">
    <source>
        <dbReference type="Proteomes" id="UP000070444"/>
    </source>
</evidence>
<dbReference type="PANTHER" id="PTHR10982">
    <property type="entry name" value="MALONYL COA-ACYL CARRIER PROTEIN TRANSACYLASE"/>
    <property type="match status" value="1"/>
</dbReference>
<proteinExistence type="predicted"/>
<reference evidence="3 4" key="1">
    <citation type="journal article" date="2015" name="Genome Biol. Evol.">
        <title>Phylogenomic analyses indicate that early fungi evolved digesting cell walls of algal ancestors of land plants.</title>
        <authorList>
            <person name="Chang Y."/>
            <person name="Wang S."/>
            <person name="Sekimoto S."/>
            <person name="Aerts A.L."/>
            <person name="Choi C."/>
            <person name="Clum A."/>
            <person name="LaButti K.M."/>
            <person name="Lindquist E.A."/>
            <person name="Yee Ngan C."/>
            <person name="Ohm R.A."/>
            <person name="Salamov A.A."/>
            <person name="Grigoriev I.V."/>
            <person name="Spatafora J.W."/>
            <person name="Berbee M.L."/>
        </authorList>
    </citation>
    <scope>NUCLEOTIDE SEQUENCE [LARGE SCALE GENOMIC DNA]</scope>
    <source>
        <strain evidence="3 4">NRRL 28638</strain>
    </source>
</reference>
<evidence type="ECO:0000313" key="3">
    <source>
        <dbReference type="EMBL" id="KXN69177.1"/>
    </source>
</evidence>
<dbReference type="OrthoDB" id="5417908at2759"/>
<dbReference type="GO" id="GO:0016740">
    <property type="term" value="F:transferase activity"/>
    <property type="evidence" value="ECO:0007669"/>
    <property type="project" value="UniProtKB-KW"/>
</dbReference>
<organism evidence="3 4">
    <name type="scientific">Conidiobolus coronatus (strain ATCC 28846 / CBS 209.66 / NRRL 28638)</name>
    <name type="common">Delacroixia coronata</name>
    <dbReference type="NCBI Taxonomy" id="796925"/>
    <lineage>
        <taxon>Eukaryota</taxon>
        <taxon>Fungi</taxon>
        <taxon>Fungi incertae sedis</taxon>
        <taxon>Zoopagomycota</taxon>
        <taxon>Entomophthoromycotina</taxon>
        <taxon>Entomophthoromycetes</taxon>
        <taxon>Entomophthorales</taxon>
        <taxon>Ancylistaceae</taxon>
        <taxon>Conidiobolus</taxon>
    </lineage>
</organism>
<dbReference type="EMBL" id="KQ964544">
    <property type="protein sequence ID" value="KXN69177.1"/>
    <property type="molecule type" value="Genomic_DNA"/>
</dbReference>
<dbReference type="STRING" id="796925.A0A137P2A4"/>
<dbReference type="Gene3D" id="3.40.366.10">
    <property type="entry name" value="Malonyl-Coenzyme A Acyl Carrier Protein, domain 2"/>
    <property type="match status" value="1"/>
</dbReference>
<dbReference type="Pfam" id="PF17828">
    <property type="entry name" value="FAS_N"/>
    <property type="match status" value="1"/>
</dbReference>
<dbReference type="InterPro" id="IPR050830">
    <property type="entry name" value="Fungal_FAS"/>
</dbReference>
<evidence type="ECO:0000256" key="1">
    <source>
        <dbReference type="ARBA" id="ARBA00022679"/>
    </source>
</evidence>
<keyword evidence="4" id="KW-1185">Reference proteome</keyword>
<evidence type="ECO:0000259" key="2">
    <source>
        <dbReference type="Pfam" id="PF17828"/>
    </source>
</evidence>
<dbReference type="InterPro" id="IPR001227">
    <property type="entry name" value="Ac_transferase_dom_sf"/>
</dbReference>
<sequence length="251" mass="28481">MSFSSRSRQPSFYGLTPSQRPLHVRVGKKEISILISNDHWGSAEQLREEFNQSSLIESLNTEDLTKIELTAHFLKFITERADQDDIQSFYPLVLIVFEHLRERYLKKNDVHAATRGLPTEARNVVIRAYFTALASLNRETEFDLSQYQNSPSALFTAAKNNKASLFAVFGGQGANEDYFNEFVEVYSVYESIIAPYVEAMSQIIRDLSVSEFGKSVHPKPLDILGWLKNPESLPDSQYLIWGPVSLPVIGL</sequence>
<dbReference type="PANTHER" id="PTHR10982:SF21">
    <property type="entry name" value="FATTY ACID SYNTHASE SUBUNIT BETA"/>
    <property type="match status" value="1"/>
</dbReference>
<dbReference type="Gene3D" id="1.20.1050.120">
    <property type="match status" value="1"/>
</dbReference>
<dbReference type="InterPro" id="IPR041099">
    <property type="entry name" value="FAS1_N"/>
</dbReference>
<dbReference type="AlphaFoldDB" id="A0A137P2A4"/>
<dbReference type="Proteomes" id="UP000070444">
    <property type="component" value="Unassembled WGS sequence"/>
</dbReference>
<name>A0A137P2A4_CONC2</name>
<keyword evidence="1" id="KW-0808">Transferase</keyword>
<gene>
    <name evidence="3" type="ORF">CONCODRAFT_165886</name>
</gene>
<feature type="non-terminal residue" evidence="3">
    <location>
        <position position="251"/>
    </location>
</feature>
<feature type="domain" description="Fatty acid synthase subunit beta N-terminal" evidence="2">
    <location>
        <begin position="18"/>
        <end position="135"/>
    </location>
</feature>